<dbReference type="AlphaFoldDB" id="A0A5J4WPT9"/>
<feature type="coiled-coil region" evidence="1">
    <location>
        <begin position="49"/>
        <end position="81"/>
    </location>
</feature>
<dbReference type="Gene3D" id="1.10.418.10">
    <property type="entry name" value="Calponin-like domain"/>
    <property type="match status" value="1"/>
</dbReference>
<accession>A0A5J4WPT9</accession>
<evidence type="ECO:0000256" key="1">
    <source>
        <dbReference type="SAM" id="Coils"/>
    </source>
</evidence>
<sequence>MPWTSTSPKLRTEEEVKKMVQLEYDEEQLRAVEAGLVTWIVQDLGIDILKNQKNKNKKDTKKNVKMNNEDEQIELEQQREQIVTFDMLMVEFERGFILKKIVEKALSIQFDDQKVLRKDPNSYFFRGLDDNKDNKIKQKWRWKDEDTNEQDKERSLSRMSRRQNVEQVLKALKGKNMPYYRFLNHGSQISSGNRHAIVGLLEDIRQFSKDLAGFKQFQTSNCPM</sequence>
<evidence type="ECO:0000313" key="2">
    <source>
        <dbReference type="EMBL" id="KAA6396713.1"/>
    </source>
</evidence>
<reference evidence="2 3" key="1">
    <citation type="submission" date="2019-03" db="EMBL/GenBank/DDBJ databases">
        <title>Single cell metagenomics reveals metabolic interactions within the superorganism composed of flagellate Streblomastix strix and complex community of Bacteroidetes bacteria on its surface.</title>
        <authorList>
            <person name="Treitli S.C."/>
            <person name="Kolisko M."/>
            <person name="Husnik F."/>
            <person name="Keeling P."/>
            <person name="Hampl V."/>
        </authorList>
    </citation>
    <scope>NUCLEOTIDE SEQUENCE [LARGE SCALE GENOMIC DNA]</scope>
    <source>
        <strain evidence="2">ST1C</strain>
    </source>
</reference>
<dbReference type="InterPro" id="IPR036872">
    <property type="entry name" value="CH_dom_sf"/>
</dbReference>
<proteinExistence type="predicted"/>
<gene>
    <name evidence="2" type="ORF">EZS28_007759</name>
</gene>
<comment type="caution">
    <text evidence="2">The sequence shown here is derived from an EMBL/GenBank/DDBJ whole genome shotgun (WGS) entry which is preliminary data.</text>
</comment>
<protein>
    <submittedName>
        <fullName evidence="2">Uncharacterized protein</fullName>
    </submittedName>
</protein>
<name>A0A5J4WPT9_9EUKA</name>
<dbReference type="Proteomes" id="UP000324800">
    <property type="component" value="Unassembled WGS sequence"/>
</dbReference>
<evidence type="ECO:0000313" key="3">
    <source>
        <dbReference type="Proteomes" id="UP000324800"/>
    </source>
</evidence>
<dbReference type="EMBL" id="SNRW01001357">
    <property type="protein sequence ID" value="KAA6396713.1"/>
    <property type="molecule type" value="Genomic_DNA"/>
</dbReference>
<keyword evidence="1" id="KW-0175">Coiled coil</keyword>
<organism evidence="2 3">
    <name type="scientific">Streblomastix strix</name>
    <dbReference type="NCBI Taxonomy" id="222440"/>
    <lineage>
        <taxon>Eukaryota</taxon>
        <taxon>Metamonada</taxon>
        <taxon>Preaxostyla</taxon>
        <taxon>Oxymonadida</taxon>
        <taxon>Streblomastigidae</taxon>
        <taxon>Streblomastix</taxon>
    </lineage>
</organism>